<name>S4P329_9NEOP</name>
<dbReference type="InterPro" id="IPR001611">
    <property type="entry name" value="Leu-rich_rpt"/>
</dbReference>
<organism evidence="1">
    <name type="scientific">Pararge aegeria</name>
    <name type="common">speckled wood butterfly</name>
    <dbReference type="NCBI Taxonomy" id="116150"/>
    <lineage>
        <taxon>Eukaryota</taxon>
        <taxon>Metazoa</taxon>
        <taxon>Ecdysozoa</taxon>
        <taxon>Arthropoda</taxon>
        <taxon>Hexapoda</taxon>
        <taxon>Insecta</taxon>
        <taxon>Pterygota</taxon>
        <taxon>Neoptera</taxon>
        <taxon>Endopterygota</taxon>
        <taxon>Lepidoptera</taxon>
        <taxon>Glossata</taxon>
        <taxon>Ditrysia</taxon>
        <taxon>Papilionoidea</taxon>
        <taxon>Nymphalidae</taxon>
        <taxon>Satyrinae</taxon>
        <taxon>Satyrini</taxon>
        <taxon>Parargina</taxon>
        <taxon>Pararge</taxon>
    </lineage>
</organism>
<dbReference type="Pfam" id="PF00560">
    <property type="entry name" value="LRR_1"/>
    <property type="match status" value="1"/>
</dbReference>
<sequence>MSISREENIYPFIPPELYAEYQLDKNSTSADQIEYHSPLRELVNLRELDLSGNRVRLMCDDWRSAWSLRRLDLAHNLLTALTDTDLAFTSQSIKVDLRHNRITRFRPYVYPAGTAATP</sequence>
<dbReference type="InterPro" id="IPR032675">
    <property type="entry name" value="LRR_dom_sf"/>
</dbReference>
<protein>
    <submittedName>
        <fullName evidence="1">Toll-related protein</fullName>
    </submittedName>
</protein>
<dbReference type="EMBL" id="GAIX01006649">
    <property type="protein sequence ID" value="JAA85911.1"/>
    <property type="molecule type" value="Transcribed_RNA"/>
</dbReference>
<dbReference type="Gene3D" id="3.80.10.10">
    <property type="entry name" value="Ribonuclease Inhibitor"/>
    <property type="match status" value="1"/>
</dbReference>
<feature type="non-terminal residue" evidence="1">
    <location>
        <position position="118"/>
    </location>
</feature>
<dbReference type="SUPFAM" id="SSF52075">
    <property type="entry name" value="Outer arm dynein light chain 1"/>
    <property type="match status" value="1"/>
</dbReference>
<accession>S4P329</accession>
<reference evidence="1" key="2">
    <citation type="submission" date="2013-05" db="EMBL/GenBank/DDBJ databases">
        <authorList>
            <person name="Carter J.-M."/>
            <person name="Baker S.C."/>
            <person name="Pink R."/>
            <person name="Carter D.R.F."/>
            <person name="Collins A."/>
            <person name="Tomlin J."/>
            <person name="Gibbs M."/>
            <person name="Breuker C.J."/>
        </authorList>
    </citation>
    <scope>NUCLEOTIDE SEQUENCE</scope>
    <source>
        <tissue evidence="1">Ovary</tissue>
    </source>
</reference>
<reference evidence="1" key="1">
    <citation type="journal article" date="2013" name="BMC Genomics">
        <title>Unscrambling butterfly oogenesis.</title>
        <authorList>
            <person name="Carter J.M."/>
            <person name="Baker S.C."/>
            <person name="Pink R."/>
            <person name="Carter D.R."/>
            <person name="Collins A."/>
            <person name="Tomlin J."/>
            <person name="Gibbs M."/>
            <person name="Breuker C.J."/>
        </authorList>
    </citation>
    <scope>NUCLEOTIDE SEQUENCE</scope>
    <source>
        <tissue evidence="1">Ovary</tissue>
    </source>
</reference>
<proteinExistence type="predicted"/>
<evidence type="ECO:0000313" key="1">
    <source>
        <dbReference type="EMBL" id="JAA85911.1"/>
    </source>
</evidence>
<dbReference type="AlphaFoldDB" id="S4P329"/>